<dbReference type="InterPro" id="IPR036761">
    <property type="entry name" value="TTHA0802/YceI-like_sf"/>
</dbReference>
<comment type="caution">
    <text evidence="2">The sequence shown here is derived from an EMBL/GenBank/DDBJ whole genome shotgun (WGS) entry which is preliminary data.</text>
</comment>
<dbReference type="AlphaFoldDB" id="A0A938BR22"/>
<evidence type="ECO:0000313" key="3">
    <source>
        <dbReference type="Proteomes" id="UP000748308"/>
    </source>
</evidence>
<dbReference type="EMBL" id="VGIY01000118">
    <property type="protein sequence ID" value="MBM3317401.1"/>
    <property type="molecule type" value="Genomic_DNA"/>
</dbReference>
<dbReference type="Gene3D" id="2.40.128.110">
    <property type="entry name" value="Lipid/polyisoprenoid-binding, YceI-like"/>
    <property type="match status" value="1"/>
</dbReference>
<dbReference type="Proteomes" id="UP000748308">
    <property type="component" value="Unassembled WGS sequence"/>
</dbReference>
<organism evidence="2 3">
    <name type="scientific">Eiseniibacteriota bacterium</name>
    <dbReference type="NCBI Taxonomy" id="2212470"/>
    <lineage>
        <taxon>Bacteria</taxon>
        <taxon>Candidatus Eiseniibacteriota</taxon>
    </lineage>
</organism>
<dbReference type="PROSITE" id="PS51257">
    <property type="entry name" value="PROKAR_LIPOPROTEIN"/>
    <property type="match status" value="1"/>
</dbReference>
<accession>A0A938BR22</accession>
<proteinExistence type="predicted"/>
<dbReference type="PANTHER" id="PTHR34406">
    <property type="entry name" value="PROTEIN YCEI"/>
    <property type="match status" value="1"/>
</dbReference>
<dbReference type="SUPFAM" id="SSF101874">
    <property type="entry name" value="YceI-like"/>
    <property type="match status" value="1"/>
</dbReference>
<evidence type="ECO:0000259" key="1">
    <source>
        <dbReference type="SMART" id="SM00867"/>
    </source>
</evidence>
<dbReference type="SMART" id="SM00867">
    <property type="entry name" value="YceI"/>
    <property type="match status" value="1"/>
</dbReference>
<reference evidence="2" key="1">
    <citation type="submission" date="2019-03" db="EMBL/GenBank/DDBJ databases">
        <title>Lake Tanganyika Metagenome-Assembled Genomes (MAGs).</title>
        <authorList>
            <person name="Tran P."/>
        </authorList>
    </citation>
    <scope>NUCLEOTIDE SEQUENCE</scope>
    <source>
        <strain evidence="2">M_DeepCast_400m_m2_100</strain>
    </source>
</reference>
<dbReference type="InterPro" id="IPR007372">
    <property type="entry name" value="Lipid/polyisoprenoid-bd_YceI"/>
</dbReference>
<gene>
    <name evidence="2" type="ORF">FJY75_06070</name>
</gene>
<dbReference type="Pfam" id="PF04264">
    <property type="entry name" value="YceI"/>
    <property type="match status" value="1"/>
</dbReference>
<sequence length="214" mass="23304">MADRRSSGRGRLGRALLGGFALALACAGPSVPAETPADPEVFQIDVAHSSAGFKVRHLFNQTTGRFTDFTGALQYDPARPENSSIEITIRAASIDTANENRDNHLRGSDFFDVEKHPTIVFRSTKIEPTDQENRYRVTGDFTMLGVTRPIVVTVDALGFADLPGMGYRGGFSATATINRKDFGMQWNKLLDAGGTLLGDDVQVEFPLQVVRQSP</sequence>
<name>A0A938BR22_UNCEI</name>
<feature type="domain" description="Lipid/polyisoprenoid-binding YceI-like" evidence="1">
    <location>
        <begin position="41"/>
        <end position="210"/>
    </location>
</feature>
<protein>
    <submittedName>
        <fullName evidence="2">YceI family protein</fullName>
    </submittedName>
</protein>
<evidence type="ECO:0000313" key="2">
    <source>
        <dbReference type="EMBL" id="MBM3317401.1"/>
    </source>
</evidence>
<dbReference type="PANTHER" id="PTHR34406:SF1">
    <property type="entry name" value="PROTEIN YCEI"/>
    <property type="match status" value="1"/>
</dbReference>